<feature type="region of interest" description="Disordered" evidence="6">
    <location>
        <begin position="51"/>
        <end position="74"/>
    </location>
</feature>
<dbReference type="Proteomes" id="UP000269410">
    <property type="component" value="Unassembled WGS sequence"/>
</dbReference>
<dbReference type="GO" id="GO:0006412">
    <property type="term" value="P:translation"/>
    <property type="evidence" value="ECO:0007669"/>
    <property type="project" value="InterPro"/>
</dbReference>
<keyword evidence="3" id="KW-0687">Ribonucleoprotein</keyword>
<comment type="caution">
    <text evidence="7">The sequence shown here is derived from an EMBL/GenBank/DDBJ whole genome shotgun (WGS) entry which is preliminary data.</text>
</comment>
<dbReference type="InterPro" id="IPR013005">
    <property type="entry name" value="Ribosomal_uL4-like"/>
</dbReference>
<dbReference type="EMBL" id="RFKV01000074">
    <property type="protein sequence ID" value="RMD77006.1"/>
    <property type="molecule type" value="Genomic_DNA"/>
</dbReference>
<evidence type="ECO:0000313" key="8">
    <source>
        <dbReference type="Proteomes" id="UP000269410"/>
    </source>
</evidence>
<dbReference type="PANTHER" id="PTHR10746">
    <property type="entry name" value="50S RIBOSOMAL PROTEIN L4"/>
    <property type="match status" value="1"/>
</dbReference>
<dbReference type="InterPro" id="IPR023574">
    <property type="entry name" value="Ribosomal_uL4_dom_sf"/>
</dbReference>
<dbReference type="GO" id="GO:0005840">
    <property type="term" value="C:ribosome"/>
    <property type="evidence" value="ECO:0007669"/>
    <property type="project" value="UniProtKB-KW"/>
</dbReference>
<dbReference type="SUPFAM" id="SSF52166">
    <property type="entry name" value="Ribosomal protein L4"/>
    <property type="match status" value="1"/>
</dbReference>
<dbReference type="GO" id="GO:0003735">
    <property type="term" value="F:structural constituent of ribosome"/>
    <property type="evidence" value="ECO:0007669"/>
    <property type="project" value="InterPro"/>
</dbReference>
<dbReference type="InterPro" id="IPR002136">
    <property type="entry name" value="Ribosomal_uL4"/>
</dbReference>
<organism evidence="7 8">
    <name type="scientific">Candidatus Dojkabacteria bacterium</name>
    <dbReference type="NCBI Taxonomy" id="2099670"/>
    <lineage>
        <taxon>Bacteria</taxon>
        <taxon>Candidatus Dojkabacteria</taxon>
    </lineage>
</organism>
<evidence type="ECO:0000256" key="4">
    <source>
        <dbReference type="ARBA" id="ARBA00035244"/>
    </source>
</evidence>
<dbReference type="Pfam" id="PF00573">
    <property type="entry name" value="Ribosomal_L4"/>
    <property type="match status" value="1"/>
</dbReference>
<dbReference type="PANTHER" id="PTHR10746:SF6">
    <property type="entry name" value="LARGE RIBOSOMAL SUBUNIT PROTEIN UL4M"/>
    <property type="match status" value="1"/>
</dbReference>
<evidence type="ECO:0000256" key="3">
    <source>
        <dbReference type="ARBA" id="ARBA00023274"/>
    </source>
</evidence>
<dbReference type="NCBIfam" id="TIGR03953">
    <property type="entry name" value="rplD_bact"/>
    <property type="match status" value="1"/>
</dbReference>
<sequence>MIEIIDVVNNVSTKVPFPEFLRNLPDKVDYRSLSLYRYVYLSNQRQSNAKVKNRSLVSGGGRKPYPQKGTGRARAGSIRSPIWRGGGKAHGPTGVQNYKLKLNKKFKAFVLRNALKEKILNNSLFLIEGLNRVFVNDFSTKSALQLVKRFSMSKSLIIVDQSMSNYHVLFSNIPDLNTRISLVSEFNVYDMVLADKVFFVNEPKVLEYMNKRVF</sequence>
<evidence type="ECO:0000313" key="7">
    <source>
        <dbReference type="EMBL" id="RMD77006.1"/>
    </source>
</evidence>
<dbReference type="Gene3D" id="3.40.1370.10">
    <property type="match status" value="1"/>
</dbReference>
<comment type="similarity">
    <text evidence="1">Belongs to the universal ribosomal protein uL4 family.</text>
</comment>
<gene>
    <name evidence="7" type="primary">rplD</name>
    <name evidence="7" type="ORF">D6810_02270</name>
</gene>
<evidence type="ECO:0000256" key="5">
    <source>
        <dbReference type="ARBA" id="ARBA00035462"/>
    </source>
</evidence>
<evidence type="ECO:0000256" key="2">
    <source>
        <dbReference type="ARBA" id="ARBA00022980"/>
    </source>
</evidence>
<name>A0A3M0Z0L6_9BACT</name>
<accession>A0A3M0Z0L6</accession>
<dbReference type="AlphaFoldDB" id="A0A3M0Z0L6"/>
<protein>
    <recommendedName>
        <fullName evidence="4">Large ribosomal subunit protein uL4</fullName>
    </recommendedName>
    <alternativeName>
        <fullName evidence="5">50S ribosomal protein L4</fullName>
    </alternativeName>
</protein>
<proteinExistence type="inferred from homology"/>
<dbReference type="GO" id="GO:1990904">
    <property type="term" value="C:ribonucleoprotein complex"/>
    <property type="evidence" value="ECO:0007669"/>
    <property type="project" value="UniProtKB-KW"/>
</dbReference>
<keyword evidence="2 7" id="KW-0689">Ribosomal protein</keyword>
<evidence type="ECO:0000256" key="1">
    <source>
        <dbReference type="ARBA" id="ARBA00010528"/>
    </source>
</evidence>
<reference evidence="7 8" key="1">
    <citation type="submission" date="2018-10" db="EMBL/GenBank/DDBJ databases">
        <title>Thermophilic Lithotrophy and Phototrophy in an Intertidal, Iron-rich, Geothermal Spring.</title>
        <authorList>
            <person name="Ward L.M."/>
            <person name="Idei A."/>
            <person name="Nakagawa M."/>
            <person name="Ueno Y."/>
            <person name="Fischer W."/>
            <person name="Mcglynn S.E."/>
        </authorList>
    </citation>
    <scope>NUCLEOTIDE SEQUENCE [LARGE SCALE GENOMIC DNA]</scope>
    <source>
        <strain evidence="7">J137</strain>
    </source>
</reference>
<evidence type="ECO:0000256" key="6">
    <source>
        <dbReference type="SAM" id="MobiDB-lite"/>
    </source>
</evidence>